<reference evidence="1 2" key="1">
    <citation type="journal article" date="2015" name="Nature">
        <title>rRNA introns, odd ribosomes, and small enigmatic genomes across a large radiation of phyla.</title>
        <authorList>
            <person name="Brown C.T."/>
            <person name="Hug L.A."/>
            <person name="Thomas B.C."/>
            <person name="Sharon I."/>
            <person name="Castelle C.J."/>
            <person name="Singh A."/>
            <person name="Wilkins M.J."/>
            <person name="Williams K.H."/>
            <person name="Banfield J.F."/>
        </authorList>
    </citation>
    <scope>NUCLEOTIDE SEQUENCE [LARGE SCALE GENOMIC DNA]</scope>
</reference>
<dbReference type="EMBL" id="LCMV01000028">
    <property type="protein sequence ID" value="KKU43371.1"/>
    <property type="molecule type" value="Genomic_DNA"/>
</dbReference>
<evidence type="ECO:0000313" key="2">
    <source>
        <dbReference type="Proteomes" id="UP000034487"/>
    </source>
</evidence>
<organism evidence="1 2">
    <name type="scientific">Berkelbacteria bacterium GW2011_GWA2_46_7</name>
    <dbReference type="NCBI Taxonomy" id="1618335"/>
    <lineage>
        <taxon>Bacteria</taxon>
        <taxon>Candidatus Berkelbacteria</taxon>
    </lineage>
</organism>
<sequence length="128" mass="13992">MNIQVAYNNLELAFTGGKTEEITAALKKLVEIYGGSAKFSLDIGISPRTYNRYIAGSKLGALKNRLPRISALVQRLNVVRVQDGFRPSLARFIFAIESGVGIEIPQSSYSACDDLRNTLFPPPGVSEE</sequence>
<dbReference type="Proteomes" id="UP000034487">
    <property type="component" value="Unassembled WGS sequence"/>
</dbReference>
<accession>A0A0G1QEB7</accession>
<comment type="caution">
    <text evidence="1">The sequence shown here is derived from an EMBL/GenBank/DDBJ whole genome shotgun (WGS) entry which is preliminary data.</text>
</comment>
<proteinExistence type="predicted"/>
<gene>
    <name evidence="1" type="ORF">UX60_C0028G0006</name>
</gene>
<evidence type="ECO:0000313" key="1">
    <source>
        <dbReference type="EMBL" id="KKU43371.1"/>
    </source>
</evidence>
<protein>
    <submittedName>
        <fullName evidence="1">Uncharacterized protein</fullName>
    </submittedName>
</protein>
<dbReference type="AlphaFoldDB" id="A0A0G1QEB7"/>
<name>A0A0G1QEB7_9BACT</name>